<evidence type="ECO:0000313" key="3">
    <source>
        <dbReference type="Proteomes" id="UP000315724"/>
    </source>
</evidence>
<organism evidence="2 3">
    <name type="scientific">Thalassoglobus polymorphus</name>
    <dbReference type="NCBI Taxonomy" id="2527994"/>
    <lineage>
        <taxon>Bacteria</taxon>
        <taxon>Pseudomonadati</taxon>
        <taxon>Planctomycetota</taxon>
        <taxon>Planctomycetia</taxon>
        <taxon>Planctomycetales</taxon>
        <taxon>Planctomycetaceae</taxon>
        <taxon>Thalassoglobus</taxon>
    </lineage>
</organism>
<dbReference type="KEGG" id="tpol:Mal48_46750"/>
<dbReference type="RefSeq" id="WP_145204901.1">
    <property type="nucleotide sequence ID" value="NZ_CP036267.1"/>
</dbReference>
<proteinExistence type="predicted"/>
<protein>
    <submittedName>
        <fullName evidence="2">Uncharacterized protein</fullName>
    </submittedName>
</protein>
<dbReference type="EMBL" id="CP036267">
    <property type="protein sequence ID" value="QDT35398.1"/>
    <property type="molecule type" value="Genomic_DNA"/>
</dbReference>
<dbReference type="Proteomes" id="UP000315724">
    <property type="component" value="Chromosome"/>
</dbReference>
<dbReference type="AlphaFoldDB" id="A0A517QUU0"/>
<accession>A0A517QUU0</accession>
<gene>
    <name evidence="2" type="ORF">Mal48_46750</name>
</gene>
<evidence type="ECO:0000313" key="2">
    <source>
        <dbReference type="EMBL" id="QDT35398.1"/>
    </source>
</evidence>
<sequence length="243" mass="26418">MKLQARLMNTRYQRWFAPACLITTGLLITTLGCQTSDKTANRSCNNPDMNYAGSQSGDVNSDLRLCGGDDCERPADFGLNAIPAPPGTYVNGWADEMICSARRYDFVISRHEWFSGGGQLGPEGRQHIAKIAEVLPTRMEHVILEAEPVELRDKETLDDAVARTDSLNNQRREDLVRILISNGVADADQRVILAPIDRVGVRGIEAPRVYNQLLQGGMGRNGQQGGTGRTGSGGSNVRGGGNF</sequence>
<dbReference type="OrthoDB" id="287730at2"/>
<evidence type="ECO:0000256" key="1">
    <source>
        <dbReference type="SAM" id="MobiDB-lite"/>
    </source>
</evidence>
<reference evidence="2 3" key="1">
    <citation type="submission" date="2019-02" db="EMBL/GenBank/DDBJ databases">
        <title>Deep-cultivation of Planctomycetes and their phenomic and genomic characterization uncovers novel biology.</title>
        <authorList>
            <person name="Wiegand S."/>
            <person name="Jogler M."/>
            <person name="Boedeker C."/>
            <person name="Pinto D."/>
            <person name="Vollmers J."/>
            <person name="Rivas-Marin E."/>
            <person name="Kohn T."/>
            <person name="Peeters S.H."/>
            <person name="Heuer A."/>
            <person name="Rast P."/>
            <person name="Oberbeckmann S."/>
            <person name="Bunk B."/>
            <person name="Jeske O."/>
            <person name="Meyerdierks A."/>
            <person name="Storesund J.E."/>
            <person name="Kallscheuer N."/>
            <person name="Luecker S."/>
            <person name="Lage O.M."/>
            <person name="Pohl T."/>
            <person name="Merkel B.J."/>
            <person name="Hornburger P."/>
            <person name="Mueller R.-W."/>
            <person name="Bruemmer F."/>
            <person name="Labrenz M."/>
            <person name="Spormann A.M."/>
            <person name="Op den Camp H."/>
            <person name="Overmann J."/>
            <person name="Amann R."/>
            <person name="Jetten M.S.M."/>
            <person name="Mascher T."/>
            <person name="Medema M.H."/>
            <person name="Devos D.P."/>
            <person name="Kaster A.-K."/>
            <person name="Ovreas L."/>
            <person name="Rohde M."/>
            <person name="Galperin M.Y."/>
            <person name="Jogler C."/>
        </authorList>
    </citation>
    <scope>NUCLEOTIDE SEQUENCE [LARGE SCALE GENOMIC DNA]</scope>
    <source>
        <strain evidence="2 3">Mal48</strain>
    </source>
</reference>
<name>A0A517QUU0_9PLAN</name>
<feature type="region of interest" description="Disordered" evidence="1">
    <location>
        <begin position="216"/>
        <end position="243"/>
    </location>
</feature>
<dbReference type="PROSITE" id="PS51257">
    <property type="entry name" value="PROKAR_LIPOPROTEIN"/>
    <property type="match status" value="1"/>
</dbReference>
<keyword evidence="3" id="KW-1185">Reference proteome</keyword>